<reference evidence="3 4" key="1">
    <citation type="submission" date="2018-12" db="EMBL/GenBank/DDBJ databases">
        <authorList>
            <person name="Toschakov S.V."/>
        </authorList>
    </citation>
    <scope>NUCLEOTIDE SEQUENCE [LARGE SCALE GENOMIC DNA]</scope>
    <source>
        <strain evidence="3 4">GM2012</strain>
    </source>
</reference>
<evidence type="ECO:0000259" key="1">
    <source>
        <dbReference type="PROSITE" id="PS51831"/>
    </source>
</evidence>
<comment type="caution">
    <text evidence="3">The sequence shown here is derived from an EMBL/GenBank/DDBJ whole genome shotgun (WGS) entry which is preliminary data.</text>
</comment>
<evidence type="ECO:0000259" key="2">
    <source>
        <dbReference type="PROSITE" id="PS51832"/>
    </source>
</evidence>
<dbReference type="InterPro" id="IPR003607">
    <property type="entry name" value="HD/PDEase_dom"/>
</dbReference>
<dbReference type="Gene3D" id="1.10.3210.10">
    <property type="entry name" value="Hypothetical protein af1432"/>
    <property type="match status" value="1"/>
</dbReference>
<dbReference type="CDD" id="cd00077">
    <property type="entry name" value="HDc"/>
    <property type="match status" value="1"/>
</dbReference>
<accession>A0A432MCU5</accession>
<organism evidence="3 4">
    <name type="scientific">Tautonia sociabilis</name>
    <dbReference type="NCBI Taxonomy" id="2080755"/>
    <lineage>
        <taxon>Bacteria</taxon>
        <taxon>Pseudomonadati</taxon>
        <taxon>Planctomycetota</taxon>
        <taxon>Planctomycetia</taxon>
        <taxon>Isosphaerales</taxon>
        <taxon>Isosphaeraceae</taxon>
        <taxon>Tautonia</taxon>
    </lineage>
</organism>
<dbReference type="PROSITE" id="PS51832">
    <property type="entry name" value="HD_GYP"/>
    <property type="match status" value="1"/>
</dbReference>
<protein>
    <submittedName>
        <fullName evidence="3">HD-GYP domain-containing protein</fullName>
    </submittedName>
</protein>
<dbReference type="PANTHER" id="PTHR43155:SF2">
    <property type="entry name" value="CYCLIC DI-GMP PHOSPHODIESTERASE PA4108"/>
    <property type="match status" value="1"/>
</dbReference>
<dbReference type="SUPFAM" id="SSF109604">
    <property type="entry name" value="HD-domain/PDEase-like"/>
    <property type="match status" value="1"/>
</dbReference>
<evidence type="ECO:0000313" key="4">
    <source>
        <dbReference type="Proteomes" id="UP000280296"/>
    </source>
</evidence>
<dbReference type="InterPro" id="IPR037522">
    <property type="entry name" value="HD_GYP_dom"/>
</dbReference>
<proteinExistence type="predicted"/>
<feature type="domain" description="HD" evidence="1">
    <location>
        <begin position="43"/>
        <end position="165"/>
    </location>
</feature>
<name>A0A432MCU5_9BACT</name>
<sequence length="243" mass="26842">MGMARRLLLNHRNNLHVYKQLRETLLGLVRCLTAAIDAKDPHTCGHSERVARIAQRLGNQMGLPEPSLSDLYLAGLLHDIGKIGVRDTVLLKPGPLTEEEFRHVQRHAIIGDQIISSVPQLERLRPGIRGHHERYDGRGYPDGLAGLDIPLMARILAVADSCDAMMSDRPYRPGMPPDRIDRIMAEGAGKQWDPSIIDHFRACARELYPICQRGLGESVAAAIDLALDSDPFTSSIPANLSRG</sequence>
<dbReference type="InterPro" id="IPR006674">
    <property type="entry name" value="HD_domain"/>
</dbReference>
<gene>
    <name evidence="3" type="ORF">TsocGM_23690</name>
</gene>
<evidence type="ECO:0000313" key="3">
    <source>
        <dbReference type="EMBL" id="RUL82321.1"/>
    </source>
</evidence>
<dbReference type="PROSITE" id="PS51831">
    <property type="entry name" value="HD"/>
    <property type="match status" value="1"/>
</dbReference>
<dbReference type="Proteomes" id="UP000280296">
    <property type="component" value="Unassembled WGS sequence"/>
</dbReference>
<reference evidence="3 4" key="2">
    <citation type="submission" date="2019-01" db="EMBL/GenBank/DDBJ databases">
        <title>Tautonia sociabilis, a novel thermotolerant planctomycete of Isosphaeraceae family, isolated from a 4000 m deep subterranean habitat.</title>
        <authorList>
            <person name="Kovaleva O.L."/>
            <person name="Elcheninov A.G."/>
            <person name="Van Heerden E."/>
            <person name="Toshchakov S.V."/>
            <person name="Novikov A."/>
            <person name="Bonch-Osmolovskaya E.A."/>
            <person name="Kublanov I.V."/>
        </authorList>
    </citation>
    <scope>NUCLEOTIDE SEQUENCE [LARGE SCALE GENOMIC DNA]</scope>
    <source>
        <strain evidence="3 4">GM2012</strain>
    </source>
</reference>
<dbReference type="EMBL" id="RYZH01000073">
    <property type="protein sequence ID" value="RUL82321.1"/>
    <property type="molecule type" value="Genomic_DNA"/>
</dbReference>
<dbReference type="SMART" id="SM00471">
    <property type="entry name" value="HDc"/>
    <property type="match status" value="1"/>
</dbReference>
<keyword evidence="4" id="KW-1185">Reference proteome</keyword>
<dbReference type="Pfam" id="PF13487">
    <property type="entry name" value="HD_5"/>
    <property type="match status" value="1"/>
</dbReference>
<dbReference type="PANTHER" id="PTHR43155">
    <property type="entry name" value="CYCLIC DI-GMP PHOSPHODIESTERASE PA4108-RELATED"/>
    <property type="match status" value="1"/>
</dbReference>
<dbReference type="AlphaFoldDB" id="A0A432MCU5"/>
<feature type="domain" description="HD-GYP" evidence="2">
    <location>
        <begin position="21"/>
        <end position="216"/>
    </location>
</feature>